<protein>
    <submittedName>
        <fullName evidence="1">Uncharacterized protein</fullName>
    </submittedName>
</protein>
<dbReference type="AlphaFoldDB" id="A0A6C0L653"/>
<evidence type="ECO:0000313" key="1">
    <source>
        <dbReference type="EMBL" id="QHU26409.1"/>
    </source>
</evidence>
<name>A0A6C0L653_9ZZZZ</name>
<reference evidence="1" key="1">
    <citation type="journal article" date="2020" name="Nature">
        <title>Giant virus diversity and host interactions through global metagenomics.</title>
        <authorList>
            <person name="Schulz F."/>
            <person name="Roux S."/>
            <person name="Paez-Espino D."/>
            <person name="Jungbluth S."/>
            <person name="Walsh D.A."/>
            <person name="Denef V.J."/>
            <person name="McMahon K.D."/>
            <person name="Konstantinidis K.T."/>
            <person name="Eloe-Fadrosh E.A."/>
            <person name="Kyrpides N.C."/>
            <person name="Woyke T."/>
        </authorList>
    </citation>
    <scope>NUCLEOTIDE SEQUENCE</scope>
    <source>
        <strain evidence="1">GVMAG-M-3300027759-16</strain>
    </source>
</reference>
<accession>A0A6C0L653</accession>
<organism evidence="1">
    <name type="scientific">viral metagenome</name>
    <dbReference type="NCBI Taxonomy" id="1070528"/>
    <lineage>
        <taxon>unclassified sequences</taxon>
        <taxon>metagenomes</taxon>
        <taxon>organismal metagenomes</taxon>
    </lineage>
</organism>
<dbReference type="EMBL" id="MN740440">
    <property type="protein sequence ID" value="QHU26409.1"/>
    <property type="molecule type" value="Genomic_DNA"/>
</dbReference>
<proteinExistence type="predicted"/>
<sequence>MLDRLRKEYNNYFVMLRATYTDRITPLKKRAISDINRFADNKLPLFCFDKIQGTRHVTLGIMEFDLMTAAKNGRTFVEYPLNSYLYQAWNGDNVSMLKGCYYLDSVGDIPGAPSYITFLQEHFEGLVVRFTEQTSMTGLLRIEIPV</sequence>